<sequence length="69" mass="7898">MKPSFENMSKAELRAYLVAHPNDQEAFYAFVDRFTFDATSEIYDTPQSSVEVEKVAALIRHKVEQAKNS</sequence>
<dbReference type="Proteomes" id="UP000441797">
    <property type="component" value="Unassembled WGS sequence"/>
</dbReference>
<dbReference type="InterPro" id="IPR054053">
    <property type="entry name" value="DUF6887"/>
</dbReference>
<dbReference type="RefSeq" id="WP_105219146.1">
    <property type="nucleotide sequence ID" value="NZ_CAWNSU010000030.1"/>
</dbReference>
<comment type="caution">
    <text evidence="1">The sequence shown here is derived from an EMBL/GenBank/DDBJ whole genome shotgun (WGS) entry which is preliminary data.</text>
</comment>
<evidence type="ECO:0000313" key="1">
    <source>
        <dbReference type="EMBL" id="MUL37281.1"/>
    </source>
</evidence>
<dbReference type="EMBL" id="NAPY01000019">
    <property type="protein sequence ID" value="MUL37281.1"/>
    <property type="molecule type" value="Genomic_DNA"/>
</dbReference>
<keyword evidence="2" id="KW-1185">Reference proteome</keyword>
<dbReference type="Pfam" id="PF21826">
    <property type="entry name" value="DUF6887"/>
    <property type="match status" value="1"/>
</dbReference>
<accession>A0A6N8FWF3</accession>
<dbReference type="AlphaFoldDB" id="A0A6N8FWF3"/>
<evidence type="ECO:0000313" key="2">
    <source>
        <dbReference type="Proteomes" id="UP000441797"/>
    </source>
</evidence>
<organism evidence="1 2">
    <name type="scientific">Gloeocapsopsis dulcis AAB1 = 1H9</name>
    <dbReference type="NCBI Taxonomy" id="1433147"/>
    <lineage>
        <taxon>Bacteria</taxon>
        <taxon>Bacillati</taxon>
        <taxon>Cyanobacteriota</taxon>
        <taxon>Cyanophyceae</taxon>
        <taxon>Oscillatoriophycideae</taxon>
        <taxon>Chroococcales</taxon>
        <taxon>Chroococcaceae</taxon>
        <taxon>Gloeocapsopsis</taxon>
        <taxon>Gloeocapsopsis dulcis</taxon>
    </lineage>
</organism>
<gene>
    <name evidence="1" type="ORF">BWI75_13270</name>
</gene>
<reference evidence="1 2" key="1">
    <citation type="journal article" date="2019" name="Front. Microbiol.">
        <title>Genomic Features for Desiccation Tolerance and Sugar Biosynthesis in the Extremophile Gloeocapsopsis sp. UTEX B3054.</title>
        <authorList>
            <person name="Urrejola C."/>
            <person name="Alcorta J."/>
            <person name="Salas L."/>
            <person name="Vasquez M."/>
            <person name="Polz M.F."/>
            <person name="Vicuna R."/>
            <person name="Diez B."/>
        </authorList>
    </citation>
    <scope>NUCLEOTIDE SEQUENCE [LARGE SCALE GENOMIC DNA]</scope>
    <source>
        <strain evidence="1 2">1H9</strain>
    </source>
</reference>
<name>A0A6N8FWF3_9CHRO</name>
<protein>
    <submittedName>
        <fullName evidence="1">Uncharacterized protein</fullName>
    </submittedName>
</protein>
<proteinExistence type="predicted"/>
<dbReference type="OrthoDB" id="466466at2"/>